<dbReference type="Proteomes" id="UP001250932">
    <property type="component" value="Unassembled WGS sequence"/>
</dbReference>
<protein>
    <submittedName>
        <fullName evidence="2">Glycosyltransferase</fullName>
    </submittedName>
</protein>
<accession>A0ABU3K5M0</accession>
<reference evidence="2 3" key="1">
    <citation type="journal article" date="2023" name="ISME J.">
        <title>Cultivation and genomic characterization of novel and ubiquitous marine nitrite-oxidizing bacteria from the Nitrospirales.</title>
        <authorList>
            <person name="Mueller A.J."/>
            <person name="Daebeler A."/>
            <person name="Herbold C.W."/>
            <person name="Kirkegaard R.H."/>
            <person name="Daims H."/>
        </authorList>
    </citation>
    <scope>NUCLEOTIDE SEQUENCE [LARGE SCALE GENOMIC DNA]</scope>
    <source>
        <strain evidence="2 3">EB</strain>
    </source>
</reference>
<organism evidence="2 3">
    <name type="scientific">Candidatus Nitronereus thalassa</name>
    <dbReference type="NCBI Taxonomy" id="3020898"/>
    <lineage>
        <taxon>Bacteria</taxon>
        <taxon>Pseudomonadati</taxon>
        <taxon>Nitrospirota</taxon>
        <taxon>Nitrospiria</taxon>
        <taxon>Nitrospirales</taxon>
        <taxon>Nitrospiraceae</taxon>
        <taxon>Candidatus Nitronereus</taxon>
    </lineage>
</organism>
<gene>
    <name evidence="2" type="ORF">PPG34_04810</name>
</gene>
<sequence length="424" mass="48955">MSIKLDIDSGLLYLFSGNFIAPFILSELGDLSVIKARAIWLAPGLDHPVYKRFADFFCELFEHFEALDYRAIYLKEGQVALERQIESWVKKWKPQLALFSQFPNSYSYLTPEFLARLRKCTTVTGFGFDDEIYFEQAKWFYQSCSAVITTDIAGSEWLKQLGIPAYLAQMQQPQPKRAAPPVLEDIPVSFVGDMSKPGRRKYVEHLQSHGIPVLEFGLSSRGGKITDSQVFDVFSRSKINLNFTGTNPPKWILREDPLRVRFGQIKGRPFELAEMGKFCLCEWSPCVDYWFQSDVEIGVFRNPDDLVCQVRRFLNDDSLRHRIITSCRERYESDLAPTVQFTRLFNAILSQKTNLVLGAVMTSSRVFYYSMGRSRGIAMLYALCRMSPLRAMQECFSPWSTHKGYWKGLFDAVIETLKYRLFKL</sequence>
<dbReference type="EMBL" id="JAQOUE010000001">
    <property type="protein sequence ID" value="MDT7041660.1"/>
    <property type="molecule type" value="Genomic_DNA"/>
</dbReference>
<comment type="caution">
    <text evidence="2">The sequence shown here is derived from an EMBL/GenBank/DDBJ whole genome shotgun (WGS) entry which is preliminary data.</text>
</comment>
<dbReference type="InterPro" id="IPR055259">
    <property type="entry name" value="YkvP/CgeB_Glyco_trans-like"/>
</dbReference>
<evidence type="ECO:0000313" key="3">
    <source>
        <dbReference type="Proteomes" id="UP001250932"/>
    </source>
</evidence>
<keyword evidence="3" id="KW-1185">Reference proteome</keyword>
<evidence type="ECO:0000259" key="1">
    <source>
        <dbReference type="Pfam" id="PF13524"/>
    </source>
</evidence>
<dbReference type="Pfam" id="PF13524">
    <property type="entry name" value="Glyco_trans_1_2"/>
    <property type="match status" value="1"/>
</dbReference>
<name>A0ABU3K5M0_9BACT</name>
<dbReference type="RefSeq" id="WP_313832008.1">
    <property type="nucleotide sequence ID" value="NZ_JAQOUE010000001.1"/>
</dbReference>
<evidence type="ECO:0000313" key="2">
    <source>
        <dbReference type="EMBL" id="MDT7041660.1"/>
    </source>
</evidence>
<proteinExistence type="predicted"/>
<feature type="domain" description="Spore protein YkvP/CgeB glycosyl transferase-like" evidence="1">
    <location>
        <begin position="219"/>
        <end position="333"/>
    </location>
</feature>